<keyword evidence="4" id="KW-0539">Nucleus</keyword>
<feature type="binding site" evidence="4">
    <location>
        <position position="143"/>
    </location>
    <ligand>
        <name>S-adenosyl-L-methionine</name>
        <dbReference type="ChEBI" id="CHEBI:59789"/>
    </ligand>
</feature>
<comment type="caution">
    <text evidence="6">The sequence shown here is derived from an EMBL/GenBank/DDBJ whole genome shotgun (WGS) entry which is preliminary data.</text>
</comment>
<dbReference type="AlphaFoldDB" id="A0A420HPQ6"/>
<proteinExistence type="inferred from homology"/>
<gene>
    <name evidence="6" type="ORF">GcC1_175041</name>
</gene>
<feature type="region of interest" description="Disordered" evidence="5">
    <location>
        <begin position="1"/>
        <end position="20"/>
    </location>
</feature>
<evidence type="ECO:0000313" key="6">
    <source>
        <dbReference type="EMBL" id="RKF59408.1"/>
    </source>
</evidence>
<evidence type="ECO:0000256" key="2">
    <source>
        <dbReference type="ARBA" id="ARBA00022679"/>
    </source>
</evidence>
<comment type="function">
    <text evidence="4">S-adenosyl-L-methionine-dependent methyltransferase that specifically methylates the N(1) position of an adenine present in helix 65 in 25S rRNA.</text>
</comment>
<protein>
    <recommendedName>
        <fullName evidence="4">25S rRNA adenine-N(1) methyltransferase</fullName>
        <ecNumber evidence="4">2.1.1.-</ecNumber>
    </recommendedName>
</protein>
<reference evidence="6 7" key="1">
    <citation type="journal article" date="2018" name="BMC Genomics">
        <title>Comparative genome analyses reveal sequence features reflecting distinct modes of host-adaptation between dicot and monocot powdery mildew.</title>
        <authorList>
            <person name="Wu Y."/>
            <person name="Ma X."/>
            <person name="Pan Z."/>
            <person name="Kale S.D."/>
            <person name="Song Y."/>
            <person name="King H."/>
            <person name="Zhang Q."/>
            <person name="Presley C."/>
            <person name="Deng X."/>
            <person name="Wei C.I."/>
            <person name="Xiao S."/>
        </authorList>
    </citation>
    <scope>NUCLEOTIDE SEQUENCE [LARGE SCALE GENOMIC DNA]</scope>
    <source>
        <strain evidence="6">UCSC1</strain>
    </source>
</reference>
<dbReference type="SUPFAM" id="SSF53335">
    <property type="entry name" value="S-adenosyl-L-methionine-dependent methyltransferases"/>
    <property type="match status" value="1"/>
</dbReference>
<dbReference type="HAMAP" id="MF_03044">
    <property type="entry name" value="BMT2"/>
    <property type="match status" value="1"/>
</dbReference>
<dbReference type="InterPro" id="IPR029063">
    <property type="entry name" value="SAM-dependent_MTases_sf"/>
</dbReference>
<dbReference type="InterPro" id="IPR021867">
    <property type="entry name" value="Bmt2/SAMTOR"/>
</dbReference>
<dbReference type="OrthoDB" id="5954793at2759"/>
<feature type="binding site" evidence="4">
    <location>
        <position position="123"/>
    </location>
    <ligand>
        <name>S-adenosyl-L-methionine</name>
        <dbReference type="ChEBI" id="CHEBI:59789"/>
    </ligand>
</feature>
<evidence type="ECO:0000313" key="7">
    <source>
        <dbReference type="Proteomes" id="UP000285405"/>
    </source>
</evidence>
<keyword evidence="2 4" id="KW-0808">Transferase</keyword>
<organism evidence="6 7">
    <name type="scientific">Golovinomyces cichoracearum</name>
    <dbReference type="NCBI Taxonomy" id="62708"/>
    <lineage>
        <taxon>Eukaryota</taxon>
        <taxon>Fungi</taxon>
        <taxon>Dikarya</taxon>
        <taxon>Ascomycota</taxon>
        <taxon>Pezizomycotina</taxon>
        <taxon>Leotiomycetes</taxon>
        <taxon>Erysiphales</taxon>
        <taxon>Erysiphaceae</taxon>
        <taxon>Golovinomyces</taxon>
    </lineage>
</organism>
<dbReference type="EMBL" id="MCBR01017560">
    <property type="protein sequence ID" value="RKF59408.1"/>
    <property type="molecule type" value="Genomic_DNA"/>
</dbReference>
<dbReference type="GO" id="GO:0005730">
    <property type="term" value="C:nucleolus"/>
    <property type="evidence" value="ECO:0007669"/>
    <property type="project" value="UniProtKB-SubCell"/>
</dbReference>
<comment type="subcellular location">
    <subcellularLocation>
        <location evidence="4">Nucleus</location>
        <location evidence="4">Nucleolus</location>
    </subcellularLocation>
</comment>
<keyword evidence="3 4" id="KW-0949">S-adenosyl-L-methionine</keyword>
<dbReference type="PANTHER" id="PTHR21008">
    <property type="entry name" value="S-ADENOSYLMETHIONINE SENSOR UPSTREAM OF MTORC1-RELATED"/>
    <property type="match status" value="1"/>
</dbReference>
<name>A0A420HPQ6_9PEZI</name>
<dbReference type="Proteomes" id="UP000285405">
    <property type="component" value="Unassembled WGS sequence"/>
</dbReference>
<evidence type="ECO:0000256" key="1">
    <source>
        <dbReference type="ARBA" id="ARBA00022603"/>
    </source>
</evidence>
<dbReference type="EC" id="2.1.1.-" evidence="4"/>
<dbReference type="Pfam" id="PF11968">
    <property type="entry name" value="Bmt2"/>
    <property type="match status" value="1"/>
</dbReference>
<comment type="similarity">
    <text evidence="4">Belongs to the BMT2 family.</text>
</comment>
<feature type="compositionally biased region" description="Basic residues" evidence="5">
    <location>
        <begin position="1"/>
        <end position="11"/>
    </location>
</feature>
<dbReference type="PANTHER" id="PTHR21008:SF1">
    <property type="entry name" value="25S RRNA (ADENINE(2142)-N(1))-METHYLTRANSFERASE"/>
    <property type="match status" value="1"/>
</dbReference>
<evidence type="ECO:0000256" key="3">
    <source>
        <dbReference type="ARBA" id="ARBA00022691"/>
    </source>
</evidence>
<evidence type="ECO:0000256" key="5">
    <source>
        <dbReference type="SAM" id="MobiDB-lite"/>
    </source>
</evidence>
<evidence type="ECO:0000256" key="4">
    <source>
        <dbReference type="HAMAP-Rule" id="MF_03044"/>
    </source>
</evidence>
<keyword evidence="1 4" id="KW-0489">Methyltransferase</keyword>
<dbReference type="GO" id="GO:0016433">
    <property type="term" value="F:rRNA (adenine) methyltransferase activity"/>
    <property type="evidence" value="ECO:0007669"/>
    <property type="project" value="UniProtKB-UniRule"/>
</dbReference>
<sequence>MMTKRNKKSKKAPLISRGRPPIFKATSSLSSKATRNIIRSHHTLQKQRTKAIADGDDVKAAVLMKQIEAQGGIEGYQKASLLGQSRERGGDSSKILLEWLKTLVIKLRQEAVGGAPLRMLEIGALSSTNACTTCNLFEVERIDLNSQLRGIKKQDFMKMPIPIEEKDKFDIISMSLVLNFVPDAIGKGDMLLRTLKFLTTSCSEKYRDLFPCLFLVLPAPCVMNSRYLDDDRLKEIMESLGYSCVRYKLSRKLVYYLWRLETLCTTMTRKFRKEEVRSGRTRNNFAIILN</sequence>
<accession>A0A420HPQ6</accession>